<protein>
    <recommendedName>
        <fullName evidence="3">DUF1302 domain-containing protein</fullName>
    </recommendedName>
</protein>
<sequence>MNNKNKNALPHASGGFVLASLAIAVATLGAAGAYAGEPISFGSDTELNWSVTTSYGIGMRLSDQDSELLSNINGDDGNRNFDKHSLTTNRVGALAEMILTHGNYGAVLRANAFYDDVYHGSNDNRSPATVNKAGAADEFTSDTKRFSGGYGRILDAYVYGNFDLPANQRLSVRAGEHMVAWGEGLFYPGVNGVQSAVDVVKAGQPGVETKEVLLPLGQVSANWEINPDVGVAAYYQYEWAGNDLSPVGSYLSTSDVTGPGREFLLLQLAPGFYQQANYAGTNKPGDSGQWGVRVMYRPSLTWELGLFHVRYHDRNPSGISLGGFGLNPLDPRLPTTYQVEYFEDIKLTGVSFSTLWGDTQIGGEWSYRDGAPVNVMTPAGPTATRGRGQQFQLSFIRTLGAAPWADATTILGEVVHVRANGVDGDPVFGSKDFTYDSGNNWQTKSSTAYTLQVSLSYPGIFAGWDLSVPVSFAHVVDGRTPLQGAIGAGQHDKRLGIGATFKRLGNLELNTTYTNYLSSASLRSNRQLTDRDNITFSAKYSF</sequence>
<dbReference type="InterPro" id="IPR010727">
    <property type="entry name" value="DUF1302"/>
</dbReference>
<reference evidence="1 2" key="1">
    <citation type="submission" date="2016-10" db="EMBL/GenBank/DDBJ databases">
        <authorList>
            <person name="Varghese N."/>
            <person name="Submissions S."/>
        </authorList>
    </citation>
    <scope>NUCLEOTIDE SEQUENCE [LARGE SCALE GENOMIC DNA]</scope>
    <source>
        <strain evidence="1 2">CECT 8317</strain>
    </source>
</reference>
<evidence type="ECO:0000313" key="2">
    <source>
        <dbReference type="Proteomes" id="UP000243518"/>
    </source>
</evidence>
<keyword evidence="2" id="KW-1185">Reference proteome</keyword>
<dbReference type="Proteomes" id="UP000243518">
    <property type="component" value="Unassembled WGS sequence"/>
</dbReference>
<name>A0AAQ1G6X1_9GAMM</name>
<dbReference type="RefSeq" id="WP_088274986.1">
    <property type="nucleotide sequence ID" value="NZ_FNVE01000003.1"/>
</dbReference>
<evidence type="ECO:0000313" key="1">
    <source>
        <dbReference type="EMBL" id="SEG04967.1"/>
    </source>
</evidence>
<comment type="caution">
    <text evidence="1">The sequence shown here is derived from an EMBL/GenBank/DDBJ whole genome shotgun (WGS) entry which is preliminary data.</text>
</comment>
<accession>A0AAQ1G6X1</accession>
<organism evidence="1 2">
    <name type="scientific">Halopseudomonas aestusnigri</name>
    <dbReference type="NCBI Taxonomy" id="857252"/>
    <lineage>
        <taxon>Bacteria</taxon>
        <taxon>Pseudomonadati</taxon>
        <taxon>Pseudomonadota</taxon>
        <taxon>Gammaproteobacteria</taxon>
        <taxon>Pseudomonadales</taxon>
        <taxon>Pseudomonadaceae</taxon>
        <taxon>Halopseudomonas</taxon>
    </lineage>
</organism>
<gene>
    <name evidence="1" type="ORF">SAMN05216586_10364</name>
</gene>
<evidence type="ECO:0008006" key="3">
    <source>
        <dbReference type="Google" id="ProtNLM"/>
    </source>
</evidence>
<dbReference type="Pfam" id="PF06980">
    <property type="entry name" value="DUF1302"/>
    <property type="match status" value="1"/>
</dbReference>
<dbReference type="AlphaFoldDB" id="A0AAQ1G6X1"/>
<dbReference type="EMBL" id="FNVE01000003">
    <property type="protein sequence ID" value="SEG04967.1"/>
    <property type="molecule type" value="Genomic_DNA"/>
</dbReference>
<proteinExistence type="predicted"/>